<dbReference type="EMBL" id="JAQQAF010000003">
    <property type="protein sequence ID" value="KAJ8500603.1"/>
    <property type="molecule type" value="Genomic_DNA"/>
</dbReference>
<keyword evidence="6" id="KW-0333">Golgi apparatus</keyword>
<protein>
    <recommendedName>
        <fullName evidence="14">Trichome birefringence-like N-terminal domain-containing protein</fullName>
    </recommendedName>
</protein>
<accession>A0AAV8R923</accession>
<organism evidence="12 13">
    <name type="scientific">Ensete ventricosum</name>
    <name type="common">Abyssinian banana</name>
    <name type="synonym">Musa ensete</name>
    <dbReference type="NCBI Taxonomy" id="4639"/>
    <lineage>
        <taxon>Eukaryota</taxon>
        <taxon>Viridiplantae</taxon>
        <taxon>Streptophyta</taxon>
        <taxon>Embryophyta</taxon>
        <taxon>Tracheophyta</taxon>
        <taxon>Spermatophyta</taxon>
        <taxon>Magnoliopsida</taxon>
        <taxon>Liliopsida</taxon>
        <taxon>Zingiberales</taxon>
        <taxon>Musaceae</taxon>
        <taxon>Ensete</taxon>
    </lineage>
</organism>
<feature type="compositionally biased region" description="Low complexity" evidence="8">
    <location>
        <begin position="327"/>
        <end position="342"/>
    </location>
</feature>
<feature type="transmembrane region" description="Helical" evidence="9">
    <location>
        <begin position="31"/>
        <end position="49"/>
    </location>
</feature>
<evidence type="ECO:0000256" key="2">
    <source>
        <dbReference type="ARBA" id="ARBA00007727"/>
    </source>
</evidence>
<keyword evidence="3 9" id="KW-0812">Transmembrane</keyword>
<feature type="compositionally biased region" description="Polar residues" evidence="8">
    <location>
        <begin position="343"/>
        <end position="355"/>
    </location>
</feature>
<comment type="similarity">
    <text evidence="2">Belongs to the PC-esterase family. TBL subfamily.</text>
</comment>
<dbReference type="Pfam" id="PF14416">
    <property type="entry name" value="PMR5N"/>
    <property type="match status" value="1"/>
</dbReference>
<feature type="domain" description="Trichome birefringence-like C-terminal" evidence="10">
    <location>
        <begin position="449"/>
        <end position="734"/>
    </location>
</feature>
<dbReference type="PANTHER" id="PTHR32285">
    <property type="entry name" value="PROTEIN TRICHOME BIREFRINGENCE-LIKE 9-RELATED"/>
    <property type="match status" value="1"/>
</dbReference>
<dbReference type="AlphaFoldDB" id="A0AAV8R923"/>
<gene>
    <name evidence="12" type="ORF">OPV22_011155</name>
</gene>
<sequence length="744" mass="80977">MKEASKPPKSSAVVSDLRALFSLLRKRRTKVFLYGFAFAFVAYTAYLAFCPPEKTSPWFNNLFTSASVSTAPYRSQISSLFSYIFPNSSSSPSPENAALFPEDLPADGGGAEKGGILAGNLTSAGSGVSGKNNTGVVDGSRENGVLKKNETAEGIGVVKGGVLPAKNQTGSGIGSQGNGVAEKNQTASAIGLRGGGDSTKNHSMEGGNGVPTSDQGRDGVGSATATVSAAKNQTANGMPSKNESKSVVDPTKTRDLPTKNQTKVGDRDDSNKDTVLAAKNLTDTGAPPRKNETTTAVGSAGNGELPSKNQIDKGVASKGNQVLNSTAASKSGAAAKNQSSSGVPSITKSAGTTTAKSEEKGAPSLSSSLVEGNGPTAASARDEGKKQVDWIGAMKGCDIFQGRWVKDDSYPLYPEGSCPHIDEPFDCYRNGRPDRSYQKLRWQPNGCNIPRLNATDMLERLRGKRLVFVGDSLNRNMWDSLVCILRNSVGDKKKVFEASGRHEFRTEGSYSFVFKDFNCSVEFFRSPFLVQEWEMPVSNGKKKETLRLDIIERSSSKYKDADVIIFNTGHWWTHEKTSKGKDYYQEGNHIYSELNVVEAFHKALDTWSKWVDTNVNPKKSLVFFRGYSASHFSGGQWNSGGQCDKETEPIKNETYLSSYPSKMTVLESVIKGMKTPASYLNITRMTDYRKDAHPSIYRKQHLSEEERRSPERYQDCSHWCLPGVPDSWNELLYAQLIVKQHQLL</sequence>
<evidence type="ECO:0000259" key="10">
    <source>
        <dbReference type="Pfam" id="PF13839"/>
    </source>
</evidence>
<feature type="compositionally biased region" description="Polar residues" evidence="8">
    <location>
        <begin position="223"/>
        <end position="241"/>
    </location>
</feature>
<dbReference type="InterPro" id="IPR029962">
    <property type="entry name" value="TBL"/>
</dbReference>
<evidence type="ECO:0000313" key="13">
    <source>
        <dbReference type="Proteomes" id="UP001222027"/>
    </source>
</evidence>
<evidence type="ECO:0000256" key="8">
    <source>
        <dbReference type="SAM" id="MobiDB-lite"/>
    </source>
</evidence>
<evidence type="ECO:0000256" key="1">
    <source>
        <dbReference type="ARBA" id="ARBA00004323"/>
    </source>
</evidence>
<dbReference type="PANTHER" id="PTHR32285:SF22">
    <property type="entry name" value="PROTEIN TRICHOME BIREFRINGENCE"/>
    <property type="match status" value="1"/>
</dbReference>
<evidence type="ECO:0000256" key="6">
    <source>
        <dbReference type="ARBA" id="ARBA00023034"/>
    </source>
</evidence>
<keyword evidence="13" id="KW-1185">Reference proteome</keyword>
<dbReference type="GO" id="GO:1990538">
    <property type="term" value="F:xylan O-acetyltransferase activity"/>
    <property type="evidence" value="ECO:0007669"/>
    <property type="project" value="UniProtKB-ARBA"/>
</dbReference>
<name>A0AAV8R923_ENSVE</name>
<evidence type="ECO:0000256" key="7">
    <source>
        <dbReference type="ARBA" id="ARBA00023136"/>
    </source>
</evidence>
<feature type="compositionally biased region" description="Basic and acidic residues" evidence="8">
    <location>
        <begin position="242"/>
        <end position="257"/>
    </location>
</feature>
<feature type="region of interest" description="Disordered" evidence="8">
    <location>
        <begin position="190"/>
        <end position="312"/>
    </location>
</feature>
<evidence type="ECO:0000313" key="12">
    <source>
        <dbReference type="EMBL" id="KAJ8500603.1"/>
    </source>
</evidence>
<dbReference type="Pfam" id="PF13839">
    <property type="entry name" value="PC-Esterase"/>
    <property type="match status" value="1"/>
</dbReference>
<dbReference type="InterPro" id="IPR026057">
    <property type="entry name" value="TBL_C"/>
</dbReference>
<evidence type="ECO:0000256" key="9">
    <source>
        <dbReference type="SAM" id="Phobius"/>
    </source>
</evidence>
<dbReference type="Proteomes" id="UP001222027">
    <property type="component" value="Unassembled WGS sequence"/>
</dbReference>
<dbReference type="GO" id="GO:0000139">
    <property type="term" value="C:Golgi membrane"/>
    <property type="evidence" value="ECO:0007669"/>
    <property type="project" value="UniProtKB-SubCell"/>
</dbReference>
<reference evidence="12 13" key="1">
    <citation type="submission" date="2022-12" db="EMBL/GenBank/DDBJ databases">
        <title>Chromosome-scale assembly of the Ensete ventricosum genome.</title>
        <authorList>
            <person name="Dussert Y."/>
            <person name="Stocks J."/>
            <person name="Wendawek A."/>
            <person name="Woldeyes F."/>
            <person name="Nichols R.A."/>
            <person name="Borrell J.S."/>
        </authorList>
    </citation>
    <scope>NUCLEOTIDE SEQUENCE [LARGE SCALE GENOMIC DNA]</scope>
    <source>
        <strain evidence="13">cv. Maze</strain>
        <tissue evidence="12">Seeds</tissue>
    </source>
</reference>
<dbReference type="InterPro" id="IPR025846">
    <property type="entry name" value="TBL_N"/>
</dbReference>
<evidence type="ECO:0000256" key="3">
    <source>
        <dbReference type="ARBA" id="ARBA00022692"/>
    </source>
</evidence>
<feature type="region of interest" description="Disordered" evidence="8">
    <location>
        <begin position="327"/>
        <end position="384"/>
    </location>
</feature>
<comment type="caution">
    <text evidence="12">The sequence shown here is derived from an EMBL/GenBank/DDBJ whole genome shotgun (WGS) entry which is preliminary data.</text>
</comment>
<feature type="domain" description="Trichome birefringence-like N-terminal" evidence="11">
    <location>
        <begin position="396"/>
        <end position="448"/>
    </location>
</feature>
<keyword evidence="7 9" id="KW-0472">Membrane</keyword>
<evidence type="ECO:0000256" key="4">
    <source>
        <dbReference type="ARBA" id="ARBA00022968"/>
    </source>
</evidence>
<comment type="subcellular location">
    <subcellularLocation>
        <location evidence="1">Golgi apparatus membrane</location>
        <topology evidence="1">Single-pass type II membrane protein</topology>
    </subcellularLocation>
</comment>
<proteinExistence type="inferred from homology"/>
<keyword evidence="4" id="KW-0735">Signal-anchor</keyword>
<evidence type="ECO:0008006" key="14">
    <source>
        <dbReference type="Google" id="ProtNLM"/>
    </source>
</evidence>
<keyword evidence="5 9" id="KW-1133">Transmembrane helix</keyword>
<evidence type="ECO:0000259" key="11">
    <source>
        <dbReference type="Pfam" id="PF14416"/>
    </source>
</evidence>
<evidence type="ECO:0000256" key="5">
    <source>
        <dbReference type="ARBA" id="ARBA00022989"/>
    </source>
</evidence>